<proteinExistence type="inferred from homology"/>
<evidence type="ECO:0000256" key="2">
    <source>
        <dbReference type="ARBA" id="ARBA00022679"/>
    </source>
</evidence>
<dbReference type="EMBL" id="JAGIKV010000011">
    <property type="protein sequence ID" value="MBP2246749.1"/>
    <property type="molecule type" value="Genomic_DNA"/>
</dbReference>
<dbReference type="SMART" id="SM01266">
    <property type="entry name" value="Mac"/>
    <property type="match status" value="1"/>
</dbReference>
<evidence type="ECO:0000313" key="8">
    <source>
        <dbReference type="Proteomes" id="UP000810207"/>
    </source>
</evidence>
<comment type="similarity">
    <text evidence="1 5">Belongs to the transferase hexapeptide repeat family.</text>
</comment>
<evidence type="ECO:0000259" key="6">
    <source>
        <dbReference type="SMART" id="SM01266"/>
    </source>
</evidence>
<accession>A0ABS4RWU0</accession>
<keyword evidence="8" id="KW-1185">Reference proteome</keyword>
<dbReference type="PANTHER" id="PTHR43017">
    <property type="entry name" value="GALACTOSIDE O-ACETYLTRANSFERASE"/>
    <property type="match status" value="1"/>
</dbReference>
<keyword evidence="3" id="KW-0677">Repeat</keyword>
<comment type="caution">
    <text evidence="7">The sequence shown here is derived from an EMBL/GenBank/DDBJ whole genome shotgun (WGS) entry which is preliminary data.</text>
</comment>
<dbReference type="InterPro" id="IPR001451">
    <property type="entry name" value="Hexapep"/>
</dbReference>
<dbReference type="Gene3D" id="2.160.10.10">
    <property type="entry name" value="Hexapeptide repeat proteins"/>
    <property type="match status" value="1"/>
</dbReference>
<name>A0ABS4RWU0_PAEXY</name>
<dbReference type="InterPro" id="IPR018357">
    <property type="entry name" value="Hexapep_transf_CS"/>
</dbReference>
<evidence type="ECO:0000256" key="5">
    <source>
        <dbReference type="RuleBase" id="RU367021"/>
    </source>
</evidence>
<gene>
    <name evidence="7" type="ORF">J2Z28_003400</name>
</gene>
<sequence length="207" mass="22811">MGSAYEMMTEKEKSQLGLLYNANYDQELIEERLYAKGLCYDYNQLHPGKINEREALIKKLLGKTTDRFLIEQPFVCDYGYNIEIGENFYSNHNIVMLDGGKISFGDNVFVAPNCGFYTAGHPYDVEQRNEGLEIVGPISVGNNVWIGGGVTVLAGVTIGDNTIIGAGSVVTKSIPSGVIAAGNPCRVIRKITEEDKTKYSRDVVKNI</sequence>
<dbReference type="EC" id="2.3.1.-" evidence="5"/>
<dbReference type="CDD" id="cd03357">
    <property type="entry name" value="LbH_MAT_GAT"/>
    <property type="match status" value="1"/>
</dbReference>
<keyword evidence="2 5" id="KW-0808">Transferase</keyword>
<dbReference type="SUPFAM" id="SSF51161">
    <property type="entry name" value="Trimeric LpxA-like enzymes"/>
    <property type="match status" value="1"/>
</dbReference>
<organism evidence="7 8">
    <name type="scientific">Paenibacillus xylanexedens</name>
    <dbReference type="NCBI Taxonomy" id="528191"/>
    <lineage>
        <taxon>Bacteria</taxon>
        <taxon>Bacillati</taxon>
        <taxon>Bacillota</taxon>
        <taxon>Bacilli</taxon>
        <taxon>Bacillales</taxon>
        <taxon>Paenibacillaceae</taxon>
        <taxon>Paenibacillus</taxon>
    </lineage>
</organism>
<feature type="domain" description="Maltose/galactoside acetyltransferase" evidence="6">
    <location>
        <begin position="11"/>
        <end position="66"/>
    </location>
</feature>
<evidence type="ECO:0000313" key="7">
    <source>
        <dbReference type="EMBL" id="MBP2246749.1"/>
    </source>
</evidence>
<dbReference type="Pfam" id="PF00132">
    <property type="entry name" value="Hexapep"/>
    <property type="match status" value="1"/>
</dbReference>
<dbReference type="InterPro" id="IPR024688">
    <property type="entry name" value="Mac_dom"/>
</dbReference>
<dbReference type="PANTHER" id="PTHR43017:SF1">
    <property type="entry name" value="ACETYLTRANSFERASE YJL218W-RELATED"/>
    <property type="match status" value="1"/>
</dbReference>
<dbReference type="InterPro" id="IPR039369">
    <property type="entry name" value="LacA-like"/>
</dbReference>
<dbReference type="Proteomes" id="UP000810207">
    <property type="component" value="Unassembled WGS sequence"/>
</dbReference>
<reference evidence="7 8" key="1">
    <citation type="submission" date="2021-03" db="EMBL/GenBank/DDBJ databases">
        <title>Genomic Encyclopedia of Type Strains, Phase IV (KMG-IV): sequencing the most valuable type-strain genomes for metagenomic binning, comparative biology and taxonomic classification.</title>
        <authorList>
            <person name="Goeker M."/>
        </authorList>
    </citation>
    <scope>NUCLEOTIDE SEQUENCE [LARGE SCALE GENOMIC DNA]</scope>
    <source>
        <strain evidence="7 8">DSM 21292</strain>
    </source>
</reference>
<dbReference type="InterPro" id="IPR011004">
    <property type="entry name" value="Trimer_LpxA-like_sf"/>
</dbReference>
<dbReference type="PROSITE" id="PS00101">
    <property type="entry name" value="HEXAPEP_TRANSFERASES"/>
    <property type="match status" value="1"/>
</dbReference>
<evidence type="ECO:0000256" key="3">
    <source>
        <dbReference type="ARBA" id="ARBA00022737"/>
    </source>
</evidence>
<protein>
    <recommendedName>
        <fullName evidence="5">Acetyltransferase</fullName>
        <ecNumber evidence="5">2.3.1.-</ecNumber>
    </recommendedName>
</protein>
<evidence type="ECO:0000256" key="1">
    <source>
        <dbReference type="ARBA" id="ARBA00007274"/>
    </source>
</evidence>
<evidence type="ECO:0000256" key="4">
    <source>
        <dbReference type="ARBA" id="ARBA00023315"/>
    </source>
</evidence>
<keyword evidence="4 5" id="KW-0012">Acyltransferase</keyword>
<dbReference type="Pfam" id="PF12464">
    <property type="entry name" value="Mac"/>
    <property type="match status" value="1"/>
</dbReference>